<gene>
    <name evidence="3" type="primary">GASA14_3</name>
    <name evidence="3" type="ORF">CFP56_005173</name>
</gene>
<comment type="similarity">
    <text evidence="1">Belongs to the GASA family.</text>
</comment>
<protein>
    <submittedName>
        <fullName evidence="3">Gibberellin-regulated protein 14</fullName>
    </submittedName>
</protein>
<keyword evidence="4" id="KW-1185">Reference proteome</keyword>
<evidence type="ECO:0000256" key="2">
    <source>
        <dbReference type="SAM" id="MobiDB-lite"/>
    </source>
</evidence>
<name>A0AAW0IGD1_QUESU</name>
<proteinExistence type="inferred from homology"/>
<feature type="compositionally biased region" description="Pro residues" evidence="2">
    <location>
        <begin position="77"/>
        <end position="143"/>
    </location>
</feature>
<dbReference type="Pfam" id="PF02704">
    <property type="entry name" value="GASA"/>
    <property type="match status" value="1"/>
</dbReference>
<dbReference type="PANTHER" id="PTHR23201:SF53">
    <property type="entry name" value="GIBBERELLIN-REGULATED PROTEIN 14"/>
    <property type="match status" value="1"/>
</dbReference>
<evidence type="ECO:0000313" key="3">
    <source>
        <dbReference type="EMBL" id="KAK7813443.1"/>
    </source>
</evidence>
<comment type="caution">
    <text evidence="3">The sequence shown here is derived from an EMBL/GenBank/DDBJ whole genome shotgun (WGS) entry which is preliminary data.</text>
</comment>
<accession>A0AAW0IGD1</accession>
<evidence type="ECO:0000313" key="4">
    <source>
        <dbReference type="Proteomes" id="UP000237347"/>
    </source>
</evidence>
<dbReference type="AlphaFoldDB" id="A0AAW0IGD1"/>
<organism evidence="3 4">
    <name type="scientific">Quercus suber</name>
    <name type="common">Cork oak</name>
    <dbReference type="NCBI Taxonomy" id="58331"/>
    <lineage>
        <taxon>Eukaryota</taxon>
        <taxon>Viridiplantae</taxon>
        <taxon>Streptophyta</taxon>
        <taxon>Embryophyta</taxon>
        <taxon>Tracheophyta</taxon>
        <taxon>Spermatophyta</taxon>
        <taxon>Magnoliopsida</taxon>
        <taxon>eudicotyledons</taxon>
        <taxon>Gunneridae</taxon>
        <taxon>Pentapetalae</taxon>
        <taxon>rosids</taxon>
        <taxon>fabids</taxon>
        <taxon>Fagales</taxon>
        <taxon>Fagaceae</taxon>
        <taxon>Quercus</taxon>
    </lineage>
</organism>
<dbReference type="PANTHER" id="PTHR23201">
    <property type="entry name" value="EXTENSIN, PROLINE-RICH PROTEIN"/>
    <property type="match status" value="1"/>
</dbReference>
<dbReference type="InterPro" id="IPR003854">
    <property type="entry name" value="GASA"/>
</dbReference>
<dbReference type="EMBL" id="PKMF04001249">
    <property type="protein sequence ID" value="KAK7813443.1"/>
    <property type="molecule type" value="Genomic_DNA"/>
</dbReference>
<feature type="region of interest" description="Disordered" evidence="2">
    <location>
        <begin position="77"/>
        <end position="148"/>
    </location>
</feature>
<dbReference type="PRINTS" id="PR01217">
    <property type="entry name" value="PRICHEXTENSN"/>
</dbReference>
<reference evidence="3 4" key="1">
    <citation type="journal article" date="2018" name="Sci. Data">
        <title>The draft genome sequence of cork oak.</title>
        <authorList>
            <person name="Ramos A.M."/>
            <person name="Usie A."/>
            <person name="Barbosa P."/>
            <person name="Barros P.M."/>
            <person name="Capote T."/>
            <person name="Chaves I."/>
            <person name="Simoes F."/>
            <person name="Abreu I."/>
            <person name="Carrasquinho I."/>
            <person name="Faro C."/>
            <person name="Guimaraes J.B."/>
            <person name="Mendonca D."/>
            <person name="Nobrega F."/>
            <person name="Rodrigues L."/>
            <person name="Saibo N.J.M."/>
            <person name="Varela M.C."/>
            <person name="Egas C."/>
            <person name="Matos J."/>
            <person name="Miguel C.M."/>
            <person name="Oliveira M.M."/>
            <person name="Ricardo C.P."/>
            <person name="Goncalves S."/>
        </authorList>
    </citation>
    <scope>NUCLEOTIDE SEQUENCE [LARGE SCALE GENOMIC DNA]</scope>
    <source>
        <strain evidence="4">cv. HL8</strain>
    </source>
</reference>
<sequence length="209" mass="22376">MGCETEAFCEASCDDVVGGLWDSMALESGVMGRESNCMKTNLALTSLCFGEIPVLDSIGVLVSSCVVVVTYVKEPEPAQPPAKDPLYAPPPPVKTPPSQSPPPKAPAYAPPPPVNTPPSQSPPPKAPAPVPPVEPPTSPPLPPVKSKQDCIPRCDQRCQLHNRKRVCMRACMTCCDRCKCVPPGTFGNREKCGKCYTEMTTHGNKYKCP</sequence>
<dbReference type="Proteomes" id="UP000237347">
    <property type="component" value="Unassembled WGS sequence"/>
</dbReference>
<evidence type="ECO:0000256" key="1">
    <source>
        <dbReference type="ARBA" id="ARBA00010582"/>
    </source>
</evidence>